<dbReference type="Pfam" id="PF00544">
    <property type="entry name" value="Pectate_lyase_4"/>
    <property type="match status" value="1"/>
</dbReference>
<dbReference type="PANTHER" id="PTHR31683:SF208">
    <property type="entry name" value="PECTATE LYASE"/>
    <property type="match status" value="1"/>
</dbReference>
<dbReference type="EMBL" id="KZ668733">
    <property type="protein sequence ID" value="PPR87093.1"/>
    <property type="molecule type" value="Genomic_DNA"/>
</dbReference>
<comment type="catalytic activity">
    <reaction evidence="1 9">
        <text>Eliminative cleavage of (1-&gt;4)-alpha-D-galacturonan to give oligosaccharides with 4-deoxy-alpha-D-galact-4-enuronosyl groups at their non-reducing ends.</text>
        <dbReference type="EC" id="4.2.2.2"/>
    </reaction>
</comment>
<evidence type="ECO:0000256" key="9">
    <source>
        <dbReference type="RuleBase" id="RU361123"/>
    </source>
</evidence>
<dbReference type="InterPro" id="IPR012334">
    <property type="entry name" value="Pectin_lyas_fold"/>
</dbReference>
<dbReference type="InterPro" id="IPR018082">
    <property type="entry name" value="AmbAllergen"/>
</dbReference>
<proteinExistence type="inferred from homology"/>
<dbReference type="InterPro" id="IPR011050">
    <property type="entry name" value="Pectin_lyase_fold/virulence"/>
</dbReference>
<accession>A0A2P5W7M9</accession>
<dbReference type="InterPro" id="IPR002022">
    <property type="entry name" value="Pec_lyase"/>
</dbReference>
<dbReference type="PRINTS" id="PR00807">
    <property type="entry name" value="AMBALLERGEN"/>
</dbReference>
<keyword evidence="5 9" id="KW-0479">Metal-binding</keyword>
<gene>
    <name evidence="11" type="ORF">GOBAR_AA33600</name>
</gene>
<dbReference type="EC" id="4.2.2.2" evidence="4 9"/>
<evidence type="ECO:0000256" key="2">
    <source>
        <dbReference type="ARBA" id="ARBA00005220"/>
    </source>
</evidence>
<comment type="pathway">
    <text evidence="2 9">Glycan metabolism; pectin degradation; 2-dehydro-3-deoxy-D-gluconate from pectin: step 2/5.</text>
</comment>
<comment type="similarity">
    <text evidence="3 9">Belongs to the polysaccharide lyase 1 family.</text>
</comment>
<reference evidence="11 12" key="1">
    <citation type="submission" date="2015-01" db="EMBL/GenBank/DDBJ databases">
        <title>Genome of allotetraploid Gossypium barbadense reveals genomic plasticity and fiber elongation in cotton evolution.</title>
        <authorList>
            <person name="Chen X."/>
            <person name="Liu X."/>
            <person name="Zhao B."/>
            <person name="Zheng H."/>
            <person name="Hu Y."/>
            <person name="Lu G."/>
            <person name="Yang C."/>
            <person name="Chen J."/>
            <person name="Shan C."/>
            <person name="Zhang L."/>
            <person name="Zhou Y."/>
            <person name="Wang L."/>
            <person name="Guo W."/>
            <person name="Bai Y."/>
            <person name="Ruan J."/>
            <person name="Shangguan X."/>
            <person name="Mao Y."/>
            <person name="Jiang J."/>
            <person name="Zhu Y."/>
            <person name="Lei J."/>
            <person name="Kang H."/>
            <person name="Chen S."/>
            <person name="He X."/>
            <person name="Wang R."/>
            <person name="Wang Y."/>
            <person name="Chen J."/>
            <person name="Wang L."/>
            <person name="Yu S."/>
            <person name="Wang B."/>
            <person name="Wei J."/>
            <person name="Song S."/>
            <person name="Lu X."/>
            <person name="Gao Z."/>
            <person name="Gu W."/>
            <person name="Deng X."/>
            <person name="Ma D."/>
            <person name="Wang S."/>
            <person name="Liang W."/>
            <person name="Fang L."/>
            <person name="Cai C."/>
            <person name="Zhu X."/>
            <person name="Zhou B."/>
            <person name="Zhang Y."/>
            <person name="Chen Z."/>
            <person name="Xu S."/>
            <person name="Zhu R."/>
            <person name="Wang S."/>
            <person name="Zhang T."/>
            <person name="Zhao G."/>
        </authorList>
    </citation>
    <scope>NUCLEOTIDE SEQUENCE [LARGE SCALE GENOMIC DNA]</scope>
    <source>
        <strain evidence="12">cv. Xinhai21</strain>
        <tissue evidence="11">Leaf</tissue>
    </source>
</reference>
<name>A0A2P5W7M9_GOSBA</name>
<dbReference type="GO" id="GO:0045490">
    <property type="term" value="P:pectin catabolic process"/>
    <property type="evidence" value="ECO:0007669"/>
    <property type="project" value="UniProtKB-UniPathway"/>
</dbReference>
<dbReference type="AlphaFoldDB" id="A0A2P5W7M9"/>
<feature type="domain" description="Pectate lyase" evidence="10">
    <location>
        <begin position="58"/>
        <end position="226"/>
    </location>
</feature>
<evidence type="ECO:0000256" key="5">
    <source>
        <dbReference type="ARBA" id="ARBA00022723"/>
    </source>
</evidence>
<dbReference type="GO" id="GO:0046872">
    <property type="term" value="F:metal ion binding"/>
    <property type="evidence" value="ECO:0007669"/>
    <property type="project" value="UniProtKB-KW"/>
</dbReference>
<evidence type="ECO:0000313" key="11">
    <source>
        <dbReference type="EMBL" id="PPR87093.1"/>
    </source>
</evidence>
<evidence type="ECO:0000256" key="1">
    <source>
        <dbReference type="ARBA" id="ARBA00000695"/>
    </source>
</evidence>
<keyword evidence="8 9" id="KW-0456">Lyase</keyword>
<dbReference type="SMART" id="SM00656">
    <property type="entry name" value="Amb_all"/>
    <property type="match status" value="1"/>
</dbReference>
<keyword evidence="7 9" id="KW-0106">Calcium</keyword>
<evidence type="ECO:0000259" key="10">
    <source>
        <dbReference type="SMART" id="SM00656"/>
    </source>
</evidence>
<organism evidence="11 12">
    <name type="scientific">Gossypium barbadense</name>
    <name type="common">Sea Island cotton</name>
    <name type="synonym">Hibiscus barbadensis</name>
    <dbReference type="NCBI Taxonomy" id="3634"/>
    <lineage>
        <taxon>Eukaryota</taxon>
        <taxon>Viridiplantae</taxon>
        <taxon>Streptophyta</taxon>
        <taxon>Embryophyta</taxon>
        <taxon>Tracheophyta</taxon>
        <taxon>Spermatophyta</taxon>
        <taxon>Magnoliopsida</taxon>
        <taxon>eudicotyledons</taxon>
        <taxon>Gunneridae</taxon>
        <taxon>Pentapetalae</taxon>
        <taxon>rosids</taxon>
        <taxon>malvids</taxon>
        <taxon>Malvales</taxon>
        <taxon>Malvaceae</taxon>
        <taxon>Malvoideae</taxon>
        <taxon>Gossypium</taxon>
    </lineage>
</organism>
<dbReference type="OrthoDB" id="1637350at2759"/>
<dbReference type="PANTHER" id="PTHR31683">
    <property type="entry name" value="PECTATE LYASE 18-RELATED"/>
    <property type="match status" value="1"/>
</dbReference>
<evidence type="ECO:0000256" key="3">
    <source>
        <dbReference type="ARBA" id="ARBA00010980"/>
    </source>
</evidence>
<comment type="cofactor">
    <cofactor evidence="9">
        <name>Ca(2+)</name>
        <dbReference type="ChEBI" id="CHEBI:29108"/>
    </cofactor>
    <text evidence="9">Binds 1 Ca(2+) ion. Required for its activity.</text>
</comment>
<dbReference type="Gene3D" id="2.160.20.10">
    <property type="entry name" value="Single-stranded right-handed beta-helix, Pectin lyase-like"/>
    <property type="match status" value="1"/>
</dbReference>
<dbReference type="UniPathway" id="UPA00545">
    <property type="reaction ID" value="UER00824"/>
</dbReference>
<evidence type="ECO:0000256" key="6">
    <source>
        <dbReference type="ARBA" id="ARBA00022729"/>
    </source>
</evidence>
<evidence type="ECO:0000313" key="12">
    <source>
        <dbReference type="Proteomes" id="UP000239757"/>
    </source>
</evidence>
<dbReference type="Proteomes" id="UP000239757">
    <property type="component" value="Unassembled WGS sequence"/>
</dbReference>
<evidence type="ECO:0000256" key="8">
    <source>
        <dbReference type="ARBA" id="ARBA00023239"/>
    </source>
</evidence>
<protein>
    <recommendedName>
        <fullName evidence="4 9">Pectate lyase</fullName>
        <ecNumber evidence="4 9">4.2.2.2</ecNumber>
    </recommendedName>
</protein>
<keyword evidence="6" id="KW-0732">Signal</keyword>
<sequence>MKKLVDCASGFVHGTTCGNDGEFYVVIDPIDNAASLKPGTLLHAVTQTGPLWITFKGSMTIKLEQELIVTSDKTIDARGANVEICNGVGSTAQSAKKSARDGVGVSLFGATNVWLNHLSFHHCIDGLIDVIQGSTTVTISNCHFTDYNDVMLFGASDSYTVDEKMQVTVALNHFGEGLVERMYKCRFGFIHVVNNDYNHWFLYAISGTSHPTIISQGNRYSVPDTFAAKEGNHFENDAFFTSFGNLSVGKKFGADKMMPFKPSQMVPELTKYAEPLSCTIGRPC</sequence>
<evidence type="ECO:0000256" key="7">
    <source>
        <dbReference type="ARBA" id="ARBA00022837"/>
    </source>
</evidence>
<dbReference type="GO" id="GO:0030570">
    <property type="term" value="F:pectate lyase activity"/>
    <property type="evidence" value="ECO:0007669"/>
    <property type="project" value="UniProtKB-EC"/>
</dbReference>
<evidence type="ECO:0000256" key="4">
    <source>
        <dbReference type="ARBA" id="ARBA00012272"/>
    </source>
</evidence>
<dbReference type="InterPro" id="IPR045032">
    <property type="entry name" value="PEL"/>
</dbReference>
<dbReference type="SUPFAM" id="SSF51126">
    <property type="entry name" value="Pectin lyase-like"/>
    <property type="match status" value="1"/>
</dbReference>